<feature type="domain" description="ORC1/DEAH AAA+ ATPase" evidence="2">
    <location>
        <begin position="93"/>
        <end position="206"/>
    </location>
</feature>
<protein>
    <recommendedName>
        <fullName evidence="5">DNA transposition AAA+ family ATPase</fullName>
    </recommendedName>
</protein>
<dbReference type="InterPro" id="IPR009084">
    <property type="entry name" value="B_transpositn_C"/>
</dbReference>
<dbReference type="Gene3D" id="1.10.1180.10">
    <property type="entry name" value="B transposition protein, C-terminal domain"/>
    <property type="match status" value="1"/>
</dbReference>
<organism evidence="3 4">
    <name type="scientific">Sulfuritortus calidifontis</name>
    <dbReference type="NCBI Taxonomy" id="1914471"/>
    <lineage>
        <taxon>Bacteria</taxon>
        <taxon>Pseudomonadati</taxon>
        <taxon>Pseudomonadota</taxon>
        <taxon>Betaproteobacteria</taxon>
        <taxon>Nitrosomonadales</taxon>
        <taxon>Thiobacillaceae</taxon>
        <taxon>Sulfuritortus</taxon>
    </lineage>
</organism>
<evidence type="ECO:0000313" key="3">
    <source>
        <dbReference type="EMBL" id="TCS70744.1"/>
    </source>
</evidence>
<proteinExistence type="predicted"/>
<dbReference type="InterPro" id="IPR049945">
    <property type="entry name" value="AAA_22"/>
</dbReference>
<dbReference type="Proteomes" id="UP000295135">
    <property type="component" value="Unassembled WGS sequence"/>
</dbReference>
<dbReference type="SUPFAM" id="SSF52540">
    <property type="entry name" value="P-loop containing nucleoside triphosphate hydrolases"/>
    <property type="match status" value="1"/>
</dbReference>
<dbReference type="InterPro" id="IPR027417">
    <property type="entry name" value="P-loop_NTPase"/>
</dbReference>
<comment type="caution">
    <text evidence="3">The sequence shown here is derived from an EMBL/GenBank/DDBJ whole genome shotgun (WGS) entry which is preliminary data.</text>
</comment>
<dbReference type="GO" id="GO:0006313">
    <property type="term" value="P:DNA transposition"/>
    <property type="evidence" value="ECO:0007669"/>
    <property type="project" value="InterPro"/>
</dbReference>
<dbReference type="Gene3D" id="3.40.50.300">
    <property type="entry name" value="P-loop containing nucleotide triphosphate hydrolases"/>
    <property type="match status" value="1"/>
</dbReference>
<dbReference type="AlphaFoldDB" id="A0A4V2UQI4"/>
<dbReference type="SUPFAM" id="SSF47413">
    <property type="entry name" value="lambda repressor-like DNA-binding domains"/>
    <property type="match status" value="1"/>
</dbReference>
<dbReference type="GO" id="GO:0003677">
    <property type="term" value="F:DNA binding"/>
    <property type="evidence" value="ECO:0007669"/>
    <property type="project" value="InterPro"/>
</dbReference>
<dbReference type="InterPro" id="IPR036733">
    <property type="entry name" value="B_transposit_C_sf"/>
</dbReference>
<dbReference type="PANTHER" id="PTHR35894:SF5">
    <property type="entry name" value="MU-LIKE PROPHAGE FLUMU DNA TRANSPOSITION PROTEIN B"/>
    <property type="match status" value="1"/>
</dbReference>
<evidence type="ECO:0000313" key="4">
    <source>
        <dbReference type="Proteomes" id="UP000295135"/>
    </source>
</evidence>
<dbReference type="GO" id="GO:0016887">
    <property type="term" value="F:ATP hydrolysis activity"/>
    <property type="evidence" value="ECO:0007669"/>
    <property type="project" value="InterPro"/>
</dbReference>
<evidence type="ECO:0000259" key="2">
    <source>
        <dbReference type="Pfam" id="PF13401"/>
    </source>
</evidence>
<gene>
    <name evidence="3" type="ORF">EDC61_11471</name>
</gene>
<dbReference type="SUPFAM" id="SSF47681">
    <property type="entry name" value="C-terminal domain of B transposition protein"/>
    <property type="match status" value="1"/>
</dbReference>
<sequence length="300" mass="31255">MEDILNEVRRLIESGEVTQARVAKEAGVSATALSQVLAGKYAADPAGIVERLSAWLAARSERAAALLPEMPGFVATPTAQRVLAALTYAQMAADVAVVYGAAGVGKTTAIAEYARTRPSVWVAVMTPGHAGVTAALEEVAFAVGLKDLPQSPARIHREIVSRVRGTGGVIVVDEAQHLVVAALDALRSIHDAAGVGLALVGNDLLYGRMTGGTRAAYLDRLFSRIGKRVSLRRATDADIEAVAKAAGGEAWGVVRDVGRQAGALRAVVKVLRLARMMAQAAGESLTAAHVQAARRDLEGV</sequence>
<dbReference type="PANTHER" id="PTHR35894">
    <property type="entry name" value="GENERAL SECRETION PATHWAY PROTEIN A-RELATED"/>
    <property type="match status" value="1"/>
</dbReference>
<dbReference type="Pfam" id="PF13401">
    <property type="entry name" value="AAA_22"/>
    <property type="match status" value="1"/>
</dbReference>
<dbReference type="EMBL" id="SLZY01000014">
    <property type="protein sequence ID" value="TCS70744.1"/>
    <property type="molecule type" value="Genomic_DNA"/>
</dbReference>
<keyword evidence="4" id="KW-1185">Reference proteome</keyword>
<dbReference type="Gene3D" id="1.10.260.40">
    <property type="entry name" value="lambda repressor-like DNA-binding domains"/>
    <property type="match status" value="1"/>
</dbReference>
<dbReference type="InterPro" id="IPR052026">
    <property type="entry name" value="ExeA_AAA_ATPase_DNA-bind"/>
</dbReference>
<dbReference type="Pfam" id="PF09077">
    <property type="entry name" value="Phage-MuB_C"/>
    <property type="match status" value="1"/>
</dbReference>
<feature type="domain" description="B transposition protein C-terminal" evidence="1">
    <location>
        <begin position="223"/>
        <end position="297"/>
    </location>
</feature>
<evidence type="ECO:0008006" key="5">
    <source>
        <dbReference type="Google" id="ProtNLM"/>
    </source>
</evidence>
<reference evidence="3 4" key="1">
    <citation type="submission" date="2019-03" db="EMBL/GenBank/DDBJ databases">
        <title>Genomic Encyclopedia of Type Strains, Phase IV (KMG-IV): sequencing the most valuable type-strain genomes for metagenomic binning, comparative biology and taxonomic classification.</title>
        <authorList>
            <person name="Goeker M."/>
        </authorList>
    </citation>
    <scope>NUCLEOTIDE SEQUENCE [LARGE SCALE GENOMIC DNA]</scope>
    <source>
        <strain evidence="3 4">DSM 103923</strain>
    </source>
</reference>
<name>A0A4V2UQI4_9PROT</name>
<accession>A0A4V2UQI4</accession>
<dbReference type="InterPro" id="IPR010982">
    <property type="entry name" value="Lambda_DNA-bd_dom_sf"/>
</dbReference>
<evidence type="ECO:0000259" key="1">
    <source>
        <dbReference type="Pfam" id="PF09077"/>
    </source>
</evidence>